<feature type="compositionally biased region" description="Basic and acidic residues" evidence="6">
    <location>
        <begin position="47"/>
        <end position="64"/>
    </location>
</feature>
<evidence type="ECO:0000256" key="3">
    <source>
        <dbReference type="ARBA" id="ARBA00022692"/>
    </source>
</evidence>
<feature type="transmembrane region" description="Helical" evidence="7">
    <location>
        <begin position="16"/>
        <end position="39"/>
    </location>
</feature>
<gene>
    <name evidence="8" type="ORF">SAMN02745911_2670</name>
</gene>
<evidence type="ECO:0000313" key="8">
    <source>
        <dbReference type="EMBL" id="SHJ49643.1"/>
    </source>
</evidence>
<dbReference type="NCBIfam" id="TIGR00765">
    <property type="entry name" value="yihY_not_rbn"/>
    <property type="match status" value="1"/>
</dbReference>
<comment type="caution">
    <text evidence="8">The sequence shown here is derived from an EMBL/GenBank/DDBJ whole genome shotgun (WGS) entry which is preliminary data.</text>
</comment>
<feature type="transmembrane region" description="Helical" evidence="7">
    <location>
        <begin position="201"/>
        <end position="232"/>
    </location>
</feature>
<sequence>MAGNRLLRNYRGGRTAANWAGIAAGIASIASIGAIAWTVGQDVRAADRQTRTPKNHDPLKDPHGRQVTRPQQIPAKGWKDILWRTVQEFMNDRLMLVAAGVTFYALLAIFPAITALVSIYGLFTDTAALNSQMQVLYDLLPAGAVEIVGEQMERVASKGASQLGFGLIFGLGIALWSANAGMKTLFDAMNIVYEEEEKRSFVMLTLITLGFTLATILFLILALSGVILLPIVLDFLRLGPVEGWLLLLRWPILLAIVAGGLSIIYRFGPSRVRARWRWVSWGAVVAAVLWVAFSIAFSWYAQNFGSYDETYGSLGAAIGFMTWMWVSAMVVLLGAELNAEMEHQTAADTTRKPAKPMGMRGARMADTLGEQA</sequence>
<feature type="transmembrane region" description="Helical" evidence="7">
    <location>
        <begin position="94"/>
        <end position="123"/>
    </location>
</feature>
<keyword evidence="5 7" id="KW-0472">Membrane</keyword>
<dbReference type="InterPro" id="IPR017039">
    <property type="entry name" value="Virul_fac_BrkB"/>
</dbReference>
<comment type="subcellular location">
    <subcellularLocation>
        <location evidence="1">Cell membrane</location>
        <topology evidence="1">Multi-pass membrane protein</topology>
    </subcellularLocation>
</comment>
<evidence type="ECO:0000256" key="2">
    <source>
        <dbReference type="ARBA" id="ARBA00022475"/>
    </source>
</evidence>
<evidence type="ECO:0000256" key="1">
    <source>
        <dbReference type="ARBA" id="ARBA00004651"/>
    </source>
</evidence>
<feature type="transmembrane region" description="Helical" evidence="7">
    <location>
        <begin position="244"/>
        <end position="267"/>
    </location>
</feature>
<name>A0ABY1IMR6_9HYPH</name>
<accession>A0ABY1IMR6</accession>
<keyword evidence="3 7" id="KW-0812">Transmembrane</keyword>
<keyword evidence="9" id="KW-1185">Reference proteome</keyword>
<evidence type="ECO:0000256" key="4">
    <source>
        <dbReference type="ARBA" id="ARBA00022989"/>
    </source>
</evidence>
<evidence type="ECO:0000256" key="5">
    <source>
        <dbReference type="ARBA" id="ARBA00023136"/>
    </source>
</evidence>
<dbReference type="Pfam" id="PF03631">
    <property type="entry name" value="Virul_fac_BrkB"/>
    <property type="match status" value="1"/>
</dbReference>
<dbReference type="PANTHER" id="PTHR30213">
    <property type="entry name" value="INNER MEMBRANE PROTEIN YHJD"/>
    <property type="match status" value="1"/>
</dbReference>
<dbReference type="EMBL" id="FQZC01000003">
    <property type="protein sequence ID" value="SHJ49643.1"/>
    <property type="molecule type" value="Genomic_DNA"/>
</dbReference>
<dbReference type="Proteomes" id="UP000184290">
    <property type="component" value="Unassembled WGS sequence"/>
</dbReference>
<feature type="transmembrane region" description="Helical" evidence="7">
    <location>
        <begin position="313"/>
        <end position="335"/>
    </location>
</feature>
<keyword evidence="4 7" id="KW-1133">Transmembrane helix</keyword>
<proteinExistence type="predicted"/>
<feature type="transmembrane region" description="Helical" evidence="7">
    <location>
        <begin position="160"/>
        <end position="180"/>
    </location>
</feature>
<evidence type="ECO:0000256" key="7">
    <source>
        <dbReference type="SAM" id="Phobius"/>
    </source>
</evidence>
<feature type="transmembrane region" description="Helical" evidence="7">
    <location>
        <begin position="279"/>
        <end position="301"/>
    </location>
</feature>
<protein>
    <submittedName>
        <fullName evidence="8">Membrane protein</fullName>
    </submittedName>
</protein>
<reference evidence="8 9" key="1">
    <citation type="submission" date="2016-11" db="EMBL/GenBank/DDBJ databases">
        <authorList>
            <person name="Varghese N."/>
            <person name="Submissions S."/>
        </authorList>
    </citation>
    <scope>NUCLEOTIDE SEQUENCE [LARGE SCALE GENOMIC DNA]</scope>
    <source>
        <strain evidence="8 9">DSM 21988</strain>
    </source>
</reference>
<keyword evidence="2" id="KW-1003">Cell membrane</keyword>
<organism evidence="8 9">
    <name type="scientific">Aureimonas altamirensis DSM 21988</name>
    <dbReference type="NCBI Taxonomy" id="1121026"/>
    <lineage>
        <taxon>Bacteria</taxon>
        <taxon>Pseudomonadati</taxon>
        <taxon>Pseudomonadota</taxon>
        <taxon>Alphaproteobacteria</taxon>
        <taxon>Hyphomicrobiales</taxon>
        <taxon>Aurantimonadaceae</taxon>
        <taxon>Aureimonas</taxon>
    </lineage>
</organism>
<evidence type="ECO:0000313" key="9">
    <source>
        <dbReference type="Proteomes" id="UP000184290"/>
    </source>
</evidence>
<evidence type="ECO:0000256" key="6">
    <source>
        <dbReference type="SAM" id="MobiDB-lite"/>
    </source>
</evidence>
<dbReference type="PANTHER" id="PTHR30213:SF0">
    <property type="entry name" value="UPF0761 MEMBRANE PROTEIN YIHY"/>
    <property type="match status" value="1"/>
</dbReference>
<feature type="region of interest" description="Disordered" evidence="6">
    <location>
        <begin position="47"/>
        <end position="70"/>
    </location>
</feature>